<reference evidence="1" key="2">
    <citation type="submission" date="2025-08" db="UniProtKB">
        <authorList>
            <consortium name="EnsemblFungi"/>
        </authorList>
    </citation>
    <scope>IDENTIFICATION</scope>
    <source>
        <strain evidence="1">4287 / CBS 123668 / FGSC 9935 / NRRL 34936</strain>
    </source>
</reference>
<dbReference type="AlphaFoldDB" id="A0A0D2XW21"/>
<reference evidence="2" key="1">
    <citation type="journal article" date="2012" name="Mol. Plant Microbe Interact.">
        <title>A highly conserved effector in Fusarium oxysporum is required for full virulence on Arabidopsis.</title>
        <authorList>
            <person name="Thatcher L.F."/>
            <person name="Gardiner D.M."/>
            <person name="Kazan K."/>
            <person name="Manners J."/>
        </authorList>
    </citation>
    <scope>NUCLEOTIDE SEQUENCE [LARGE SCALE GENOMIC DNA]</scope>
    <source>
        <strain evidence="2">Fo5176</strain>
    </source>
</reference>
<sequence length="111" mass="12313">MVRAFQSMQAAAPPVPDWSELGNRWTSTRTRERLWLIYSSGCGVAVKDKFFTALNRDLDTSISPSYQRRIGPKVNCSAGLRNHLLLVSIDIYGNFLGTERGASHILDAATV</sequence>
<proteinExistence type="predicted"/>
<evidence type="ECO:0000313" key="2">
    <source>
        <dbReference type="Proteomes" id="UP000002489"/>
    </source>
</evidence>
<name>A0A0D2XW21_FUSOF</name>
<organism evidence="1 2">
    <name type="scientific">Fusarium oxysporum (strain Fo5176)</name>
    <name type="common">Fusarium vascular wilt</name>
    <dbReference type="NCBI Taxonomy" id="660025"/>
    <lineage>
        <taxon>Eukaryota</taxon>
        <taxon>Fungi</taxon>
        <taxon>Dikarya</taxon>
        <taxon>Ascomycota</taxon>
        <taxon>Pezizomycotina</taxon>
        <taxon>Sordariomycetes</taxon>
        <taxon>Hypocreomycetidae</taxon>
        <taxon>Hypocreales</taxon>
        <taxon>Nectriaceae</taxon>
        <taxon>Fusarium</taxon>
        <taxon>Fusarium oxysporum species complex</taxon>
    </lineage>
</organism>
<protein>
    <submittedName>
        <fullName evidence="1">Uncharacterized protein</fullName>
    </submittedName>
</protein>
<dbReference type="VEuPathDB" id="FungiDB:FOXG_08185"/>
<gene>
    <name evidence="1" type="primary">28949833</name>
</gene>
<accession>A0A0D2XW21</accession>
<dbReference type="EnsemblFungi" id="FOXG_08185T0">
    <property type="protein sequence ID" value="FOXG_08185P0"/>
    <property type="gene ID" value="FOXG_08185"/>
</dbReference>
<evidence type="ECO:0000313" key="1">
    <source>
        <dbReference type="EnsemblFungi" id="FOXG_08185P0"/>
    </source>
</evidence>
<dbReference type="Proteomes" id="UP000002489">
    <property type="component" value="Unassembled WGS sequence"/>
</dbReference>